<comment type="function">
    <text evidence="2">Catalyzes the dismutation of two molecules of 6,7-dimethyl-8-ribityllumazine, resulting in the formation of riboflavin and 5-amino-6-(D-ribitylamino)uracil.</text>
</comment>
<accession>A0A6J5YQS6</accession>
<comment type="pathway">
    <text evidence="3">Cofactor biosynthesis; riboflavin biosynthesis; riboflavin from 2-hydroxy-3-oxobutyl phosphate and 5-amino-6-(D-ribitylamino)uracil: step 2/2.</text>
</comment>
<dbReference type="Pfam" id="PF00677">
    <property type="entry name" value="Lum_binding"/>
    <property type="match status" value="2"/>
</dbReference>
<organism evidence="10">
    <name type="scientific">freshwater metagenome</name>
    <dbReference type="NCBI Taxonomy" id="449393"/>
    <lineage>
        <taxon>unclassified sequences</taxon>
        <taxon>metagenomes</taxon>
        <taxon>ecological metagenomes</taxon>
    </lineage>
</organism>
<dbReference type="GO" id="GO:0004746">
    <property type="term" value="F:riboflavin synthase activity"/>
    <property type="evidence" value="ECO:0007669"/>
    <property type="project" value="UniProtKB-EC"/>
</dbReference>
<dbReference type="NCBIfam" id="NF006767">
    <property type="entry name" value="PRK09289.1"/>
    <property type="match status" value="1"/>
</dbReference>
<evidence type="ECO:0000256" key="5">
    <source>
        <dbReference type="ARBA" id="ARBA00013950"/>
    </source>
</evidence>
<dbReference type="PANTHER" id="PTHR21098">
    <property type="entry name" value="RIBOFLAVIN SYNTHASE ALPHA CHAIN"/>
    <property type="match status" value="1"/>
</dbReference>
<dbReference type="Gene3D" id="2.40.30.20">
    <property type="match status" value="2"/>
</dbReference>
<name>A0A6J5YQS6_9ZZZZ</name>
<dbReference type="SUPFAM" id="SSF63380">
    <property type="entry name" value="Riboflavin synthase domain-like"/>
    <property type="match status" value="2"/>
</dbReference>
<evidence type="ECO:0000256" key="3">
    <source>
        <dbReference type="ARBA" id="ARBA00004887"/>
    </source>
</evidence>
<proteinExistence type="predicted"/>
<dbReference type="PROSITE" id="PS51177">
    <property type="entry name" value="LUMAZINE_BIND"/>
    <property type="match status" value="2"/>
</dbReference>
<dbReference type="CDD" id="cd00402">
    <property type="entry name" value="Riboflavin_synthase_like"/>
    <property type="match status" value="1"/>
</dbReference>
<dbReference type="EC" id="2.5.1.9" evidence="4"/>
<dbReference type="InterPro" id="IPR001783">
    <property type="entry name" value="Lumazine-bd"/>
</dbReference>
<protein>
    <recommendedName>
        <fullName evidence="5">Riboflavin synthase</fullName>
        <ecNumber evidence="4">2.5.1.9</ecNumber>
    </recommendedName>
</protein>
<dbReference type="NCBIfam" id="NF009566">
    <property type="entry name" value="PRK13020.1"/>
    <property type="match status" value="1"/>
</dbReference>
<evidence type="ECO:0000259" key="9">
    <source>
        <dbReference type="PROSITE" id="PS51177"/>
    </source>
</evidence>
<dbReference type="FunFam" id="2.40.30.20:FF:000003">
    <property type="entry name" value="Riboflavin synthase, alpha subunit"/>
    <property type="match status" value="1"/>
</dbReference>
<evidence type="ECO:0000313" key="10">
    <source>
        <dbReference type="EMBL" id="CAB4331262.1"/>
    </source>
</evidence>
<evidence type="ECO:0000256" key="8">
    <source>
        <dbReference type="ARBA" id="ARBA00022737"/>
    </source>
</evidence>
<evidence type="ECO:0000256" key="6">
    <source>
        <dbReference type="ARBA" id="ARBA00022619"/>
    </source>
</evidence>
<dbReference type="NCBIfam" id="TIGR00187">
    <property type="entry name" value="ribE"/>
    <property type="match status" value="1"/>
</dbReference>
<evidence type="ECO:0000256" key="4">
    <source>
        <dbReference type="ARBA" id="ARBA00012827"/>
    </source>
</evidence>
<dbReference type="GO" id="GO:0009231">
    <property type="term" value="P:riboflavin biosynthetic process"/>
    <property type="evidence" value="ECO:0007669"/>
    <property type="project" value="UniProtKB-KW"/>
</dbReference>
<keyword evidence="8" id="KW-0677">Repeat</keyword>
<dbReference type="FunFam" id="2.40.30.20:FF:000004">
    <property type="entry name" value="Riboflavin synthase, alpha subunit"/>
    <property type="match status" value="1"/>
</dbReference>
<dbReference type="EMBL" id="CAESAK010000013">
    <property type="protein sequence ID" value="CAB4331262.1"/>
    <property type="molecule type" value="Genomic_DNA"/>
</dbReference>
<reference evidence="10" key="1">
    <citation type="submission" date="2020-05" db="EMBL/GenBank/DDBJ databases">
        <authorList>
            <person name="Chiriac C."/>
            <person name="Salcher M."/>
            <person name="Ghai R."/>
            <person name="Kavagutti S V."/>
        </authorList>
    </citation>
    <scope>NUCLEOTIDE SEQUENCE</scope>
</reference>
<evidence type="ECO:0000256" key="2">
    <source>
        <dbReference type="ARBA" id="ARBA00002803"/>
    </source>
</evidence>
<dbReference type="AlphaFoldDB" id="A0A6J5YQS6"/>
<keyword evidence="7" id="KW-0808">Transferase</keyword>
<dbReference type="PIRSF" id="PIRSF000498">
    <property type="entry name" value="Riboflavin_syn_A"/>
    <property type="match status" value="1"/>
</dbReference>
<gene>
    <name evidence="10" type="ORF">UFOPK3775_00187</name>
</gene>
<sequence length="204" mass="21502">MFTGLVAELGKITAITRSESSSVLTVLSPLLTPDLSVGDSIAVNGTCLTATSLTIDSFTADVMVQTLSLTSLGSLEVGSAVNLELAAKMDMRMGGHIVQGHVDGVAKVVSRTPGEKWEEFIIEVPESLSKYIVNQGSITIDGVSLTVGAIEDVHNHVTLWLIPETLAKTNLSLKSPGDIVNVEVDILAKYVERLITKGGGNNVN</sequence>
<feature type="domain" description="Lumazine-binding" evidence="9">
    <location>
        <begin position="97"/>
        <end position="195"/>
    </location>
</feature>
<comment type="catalytic activity">
    <reaction evidence="1">
        <text>2 6,7-dimethyl-8-(1-D-ribityl)lumazine + H(+) = 5-amino-6-(D-ribitylamino)uracil + riboflavin</text>
        <dbReference type="Rhea" id="RHEA:20772"/>
        <dbReference type="ChEBI" id="CHEBI:15378"/>
        <dbReference type="ChEBI" id="CHEBI:15934"/>
        <dbReference type="ChEBI" id="CHEBI:57986"/>
        <dbReference type="ChEBI" id="CHEBI:58201"/>
        <dbReference type="EC" id="2.5.1.9"/>
    </reaction>
</comment>
<dbReference type="InterPro" id="IPR023366">
    <property type="entry name" value="ATP_synth_asu-like_sf"/>
</dbReference>
<evidence type="ECO:0000256" key="7">
    <source>
        <dbReference type="ARBA" id="ARBA00022679"/>
    </source>
</evidence>
<dbReference type="PANTHER" id="PTHR21098:SF12">
    <property type="entry name" value="RIBOFLAVIN SYNTHASE"/>
    <property type="match status" value="1"/>
</dbReference>
<feature type="domain" description="Lumazine-binding" evidence="9">
    <location>
        <begin position="1"/>
        <end position="96"/>
    </location>
</feature>
<dbReference type="InterPro" id="IPR017938">
    <property type="entry name" value="Riboflavin_synthase-like_b-brl"/>
</dbReference>
<keyword evidence="6" id="KW-0686">Riboflavin biosynthesis</keyword>
<dbReference type="InterPro" id="IPR026017">
    <property type="entry name" value="Lumazine-bd_dom"/>
</dbReference>
<evidence type="ECO:0000256" key="1">
    <source>
        <dbReference type="ARBA" id="ARBA00000968"/>
    </source>
</evidence>